<evidence type="ECO:0000313" key="1">
    <source>
        <dbReference type="EMBL" id="EMY61600.1"/>
    </source>
</evidence>
<gene>
    <name evidence="1" type="ORF">LEP1GSC203_2071</name>
</gene>
<accession>N1VWZ5</accession>
<dbReference type="PROSITE" id="PS51257">
    <property type="entry name" value="PROKAR_LIPOPROTEIN"/>
    <property type="match status" value="1"/>
</dbReference>
<keyword evidence="2" id="KW-1185">Reference proteome</keyword>
<dbReference type="AlphaFoldDB" id="N1VWZ5"/>
<dbReference type="Proteomes" id="UP000012371">
    <property type="component" value="Unassembled WGS sequence"/>
</dbReference>
<sequence length="173" mass="19929">MEILKSKFKKIKWISLYLLIPMVILGCEDKETEKLNQNNNLIVIIMEILPAMVNYCPQAEFVVEKGTEYQIALQKDKSSWFQFSPNGNITPPEEKRDYFLTVTKDSSTSISLRPWTSCKTFSSPSRSTMTPQSATPTEVIFKIEKDSVQFSETNRFRIELNSDTQTTVKIIQN</sequence>
<name>N1VWZ5_9LEPT</name>
<comment type="caution">
    <text evidence="1">The sequence shown here is derived from an EMBL/GenBank/DDBJ whole genome shotgun (WGS) entry which is preliminary data.</text>
</comment>
<organism evidence="1 2">
    <name type="scientific">Leptospira terpstrae serovar Hualin str. LT 11-33 = ATCC 700639</name>
    <dbReference type="NCBI Taxonomy" id="1257025"/>
    <lineage>
        <taxon>Bacteria</taxon>
        <taxon>Pseudomonadati</taxon>
        <taxon>Spirochaetota</taxon>
        <taxon>Spirochaetia</taxon>
        <taxon>Leptospirales</taxon>
        <taxon>Leptospiraceae</taxon>
        <taxon>Leptospira</taxon>
    </lineage>
</organism>
<evidence type="ECO:0000313" key="2">
    <source>
        <dbReference type="Proteomes" id="UP000012371"/>
    </source>
</evidence>
<proteinExistence type="predicted"/>
<keyword evidence="1" id="KW-0449">Lipoprotein</keyword>
<dbReference type="EMBL" id="AOGW02000010">
    <property type="protein sequence ID" value="EMY61600.1"/>
    <property type="molecule type" value="Genomic_DNA"/>
</dbReference>
<protein>
    <submittedName>
        <fullName evidence="1">Lipoprotein</fullName>
    </submittedName>
</protein>
<reference evidence="1" key="1">
    <citation type="submission" date="2013-03" db="EMBL/GenBank/DDBJ databases">
        <authorList>
            <person name="Harkins D.M."/>
            <person name="Durkin A.S."/>
            <person name="Brinkac L.M."/>
            <person name="Haft D.H."/>
            <person name="Selengut J.D."/>
            <person name="Sanka R."/>
            <person name="DePew J."/>
            <person name="Purushe J."/>
            <person name="Hartskeerl R.A."/>
            <person name="Ahmed A."/>
            <person name="van der Linden H."/>
            <person name="Goris M.G.A."/>
            <person name="Vinetz J.M."/>
            <person name="Sutton G.G."/>
            <person name="Nierman W.C."/>
            <person name="Fouts D.E."/>
        </authorList>
    </citation>
    <scope>NUCLEOTIDE SEQUENCE [LARGE SCALE GENOMIC DNA]</scope>
    <source>
        <strain evidence="1">LT 11-33</strain>
    </source>
</reference>
<dbReference type="STRING" id="1257025.LEP1GSC203_2071"/>